<dbReference type="OrthoDB" id="5800391at2759"/>
<keyword evidence="1" id="KW-0472">Membrane</keyword>
<name>A0A5B7GRS2_PORTR</name>
<dbReference type="Proteomes" id="UP000324222">
    <property type="component" value="Unassembled WGS sequence"/>
</dbReference>
<protein>
    <submittedName>
        <fullName evidence="2">Uncharacterized protein</fullName>
    </submittedName>
</protein>
<feature type="transmembrane region" description="Helical" evidence="1">
    <location>
        <begin position="131"/>
        <end position="149"/>
    </location>
</feature>
<dbReference type="AlphaFoldDB" id="A0A5B7GRS2"/>
<accession>A0A5B7GRS2</accession>
<keyword evidence="3" id="KW-1185">Reference proteome</keyword>
<proteinExistence type="predicted"/>
<evidence type="ECO:0000313" key="2">
    <source>
        <dbReference type="EMBL" id="MPC59887.1"/>
    </source>
</evidence>
<comment type="caution">
    <text evidence="2">The sequence shown here is derived from an EMBL/GenBank/DDBJ whole genome shotgun (WGS) entry which is preliminary data.</text>
</comment>
<evidence type="ECO:0000313" key="3">
    <source>
        <dbReference type="Proteomes" id="UP000324222"/>
    </source>
</evidence>
<reference evidence="2 3" key="1">
    <citation type="submission" date="2019-05" db="EMBL/GenBank/DDBJ databases">
        <title>Another draft genome of Portunus trituberculatus and its Hox gene families provides insights of decapod evolution.</title>
        <authorList>
            <person name="Jeong J.-H."/>
            <person name="Song I."/>
            <person name="Kim S."/>
            <person name="Choi T."/>
            <person name="Kim D."/>
            <person name="Ryu S."/>
            <person name="Kim W."/>
        </authorList>
    </citation>
    <scope>NUCLEOTIDE SEQUENCE [LARGE SCALE GENOMIC DNA]</scope>
    <source>
        <tissue evidence="2">Muscle</tissue>
    </source>
</reference>
<organism evidence="2 3">
    <name type="scientific">Portunus trituberculatus</name>
    <name type="common">Swimming crab</name>
    <name type="synonym">Neptunus trituberculatus</name>
    <dbReference type="NCBI Taxonomy" id="210409"/>
    <lineage>
        <taxon>Eukaryota</taxon>
        <taxon>Metazoa</taxon>
        <taxon>Ecdysozoa</taxon>
        <taxon>Arthropoda</taxon>
        <taxon>Crustacea</taxon>
        <taxon>Multicrustacea</taxon>
        <taxon>Malacostraca</taxon>
        <taxon>Eumalacostraca</taxon>
        <taxon>Eucarida</taxon>
        <taxon>Decapoda</taxon>
        <taxon>Pleocyemata</taxon>
        <taxon>Brachyura</taxon>
        <taxon>Eubrachyura</taxon>
        <taxon>Portunoidea</taxon>
        <taxon>Portunidae</taxon>
        <taxon>Portuninae</taxon>
        <taxon>Portunus</taxon>
    </lineage>
</organism>
<sequence>MLRVIVMAVVAQVYLIYKSAIFMFVSDCQKIYNTLASWRTQLSYSLDGIWNIGEHCCGLIGVDSGYSCRDDLASLMQTYQRVAQLIHQTEKLYSATLQSFYATHIVTLCLELSFLAWGIGVGGNYFHEETVWQTLVIIQTFTVFFLVSLKASRVAEEVRSCSYFTCYKLFFYYYY</sequence>
<evidence type="ECO:0000256" key="1">
    <source>
        <dbReference type="SAM" id="Phobius"/>
    </source>
</evidence>
<feature type="transmembrane region" description="Helical" evidence="1">
    <location>
        <begin position="100"/>
        <end position="119"/>
    </location>
</feature>
<keyword evidence="1" id="KW-1133">Transmembrane helix</keyword>
<keyword evidence="1" id="KW-0812">Transmembrane</keyword>
<feature type="transmembrane region" description="Helical" evidence="1">
    <location>
        <begin position="6"/>
        <end position="25"/>
    </location>
</feature>
<dbReference type="EMBL" id="VSRR010016955">
    <property type="protein sequence ID" value="MPC59887.1"/>
    <property type="molecule type" value="Genomic_DNA"/>
</dbReference>
<gene>
    <name evidence="2" type="ORF">E2C01_053916</name>
</gene>